<dbReference type="Gene3D" id="2.60.120.920">
    <property type="match status" value="1"/>
</dbReference>
<dbReference type="InterPro" id="IPR003877">
    <property type="entry name" value="SPRY_dom"/>
</dbReference>
<dbReference type="InterPro" id="IPR022074">
    <property type="entry name" value="DUF3626"/>
</dbReference>
<dbReference type="OrthoDB" id="432818at2759"/>
<evidence type="ECO:0000313" key="6">
    <source>
        <dbReference type="Proteomes" id="UP001152797"/>
    </source>
</evidence>
<feature type="domain" description="EF-hand" evidence="3">
    <location>
        <begin position="96"/>
        <end position="131"/>
    </location>
</feature>
<dbReference type="Pfam" id="PF13499">
    <property type="entry name" value="EF-hand_7"/>
    <property type="match status" value="1"/>
</dbReference>
<dbReference type="InterPro" id="IPR043136">
    <property type="entry name" value="B30.2/SPRY_sf"/>
</dbReference>
<evidence type="ECO:0000256" key="1">
    <source>
        <dbReference type="ARBA" id="ARBA00022837"/>
    </source>
</evidence>
<feature type="domain" description="B30.2/SPRY" evidence="2">
    <location>
        <begin position="440"/>
        <end position="654"/>
    </location>
</feature>
<dbReference type="InterPro" id="IPR013320">
    <property type="entry name" value="ConA-like_dom_sf"/>
</dbReference>
<evidence type="ECO:0000313" key="4">
    <source>
        <dbReference type="EMBL" id="CAI3972929.1"/>
    </source>
</evidence>
<dbReference type="CDD" id="cd11709">
    <property type="entry name" value="SPRY"/>
    <property type="match status" value="1"/>
</dbReference>
<protein>
    <submittedName>
        <fullName evidence="5">EF-hand domain-containing protein</fullName>
    </submittedName>
</protein>
<dbReference type="PROSITE" id="PS50222">
    <property type="entry name" value="EF_HAND_2"/>
    <property type="match status" value="2"/>
</dbReference>
<dbReference type="InterPro" id="IPR001870">
    <property type="entry name" value="B30.2/SPRY"/>
</dbReference>
<dbReference type="Gene3D" id="1.10.238.10">
    <property type="entry name" value="EF-hand"/>
    <property type="match status" value="1"/>
</dbReference>
<dbReference type="GO" id="GO:0005509">
    <property type="term" value="F:calcium ion binding"/>
    <property type="evidence" value="ECO:0007669"/>
    <property type="project" value="InterPro"/>
</dbReference>
<dbReference type="Pfam" id="PF12294">
    <property type="entry name" value="DUF3626"/>
    <property type="match status" value="1"/>
</dbReference>
<dbReference type="EMBL" id="CAMXCT020000043">
    <property type="protein sequence ID" value="CAL1126304.1"/>
    <property type="molecule type" value="Genomic_DNA"/>
</dbReference>
<sequence length="1328" mass="148104">MGCQCCHGDGPIGYSGASHEEMLKNFGDLSEDASMAAVVADLAQITEEHPYLKPTGTEPTPHQLLYFVRRCREYVIMRNSKEAASCIERIQRSLKYEIAQIRDAFRRFDHDGSNYLDQNEFKYLCAYLGWGEEEARLMDLDADQKVTFQEFQLFVGHMGGLAQLFEHRRQRVASKNWGEDAPAVIEVGARIRAFYYTEDKKKSTTWREAQVLELNVMPENGVRLLFGFGEEKEGASERQVVPPSWIFYDSRDSEVVAALREVGILEEQQAFWASIFPQSEMRAVAACVPCQRKALAHVRANAAMNHEKALPNVRERFAEMGYGEEQLQAVLGWIQDLAPMCIHVHIDNVGRFLETDEFYRNQFETGTSCGALDDGNVIRKGWETELFGGTYDEAKPFERCKYGALSVMNDYRGVLSAYQYGDSYLVLKDVRLRTTFAATDSGGIEGSRLAVLDKYAHVLEEYDDRELRELVEVALANTSLSDHSTAQPKMLRGMSSDCAAEWITVGFPDLPQKKGRYYFEVELLRGCKSAQVGFLSNQFIIAPKTVGYSGGVGDDDYGWAVDGQHALRWHGGKKLPWDRYWAVSKNDPRELDQDVVVGVAIDIDARQMWFASDGAWDEAKTPSFGPENIPRGQMLYPAVSLRGRAAFNFGPDFKHPAPKFSSFAAWPGMPDGKVRADIPIIGDETNVDIYKEIQIHGEVSLKKNVQRLVANRKYLDRTKDSRSWAIIVDNAGPAEGTYGRTGAEKGCSIFSQRGGEHIMCCDTTKKIWKVVHKEQPDVIMASAPMQDGGTMDPPRAGWEVPYTSRGCVSQEIFKQGMKEAGISDAQCKTLISALGISSKVYRYTEKSSFAQEWAKLSHTKSADEAWQCCVSAVQKAMLKEHGIEEGQVVETEHPYPAQNGSWNQTVRFENAKSLKVSFSSRCITYDSCASFSILSGTLSKATAGVGARVQVQAMASSASIHGTLTGRLEGDKWSVRIDHDEAEISSQFRDWLEADASRSSTVTVAQEVKVVSVYYDGKAGDELIGFNLDMSSPMTPFSITGFKAMGRAQEMGVMVGWYLDVDSLLEEEAFQELEAEGLGDCPGSWEEATQDLEAFQKRLDLMLKEATDIELVFCNGLDFKLLPAAYATYDSEPYRSVGDEIGSFETDGEAITIGSFKAEEGPAYLSGAREGWQLNLVETFKSRDNLRALGQLTRQGVLESPAALLTLEGVKLMFEPRDASNTCYSTCYCDMFDAVTCPTNCIELRWVTDGDGRHSPDSRWGVFALVTPDSKSTPDESVIESLADKWLSATQMARGPEGAISVEPEDWDESRLRALCARHGWQFEWMTE</sequence>
<dbReference type="EMBL" id="CAMXCT030000043">
    <property type="protein sequence ID" value="CAL4760241.1"/>
    <property type="molecule type" value="Genomic_DNA"/>
</dbReference>
<dbReference type="SMART" id="SM00449">
    <property type="entry name" value="SPRY"/>
    <property type="match status" value="1"/>
</dbReference>
<comment type="caution">
    <text evidence="4">The sequence shown here is derived from an EMBL/GenBank/DDBJ whole genome shotgun (WGS) entry which is preliminary data.</text>
</comment>
<dbReference type="EMBL" id="CAMXCT010000043">
    <property type="protein sequence ID" value="CAI3972929.1"/>
    <property type="molecule type" value="Genomic_DNA"/>
</dbReference>
<dbReference type="SUPFAM" id="SSF49899">
    <property type="entry name" value="Concanavalin A-like lectins/glucanases"/>
    <property type="match status" value="1"/>
</dbReference>
<feature type="domain" description="EF-hand" evidence="3">
    <location>
        <begin position="136"/>
        <end position="161"/>
    </location>
</feature>
<dbReference type="InterPro" id="IPR018247">
    <property type="entry name" value="EF_Hand_1_Ca_BS"/>
</dbReference>
<dbReference type="Proteomes" id="UP001152797">
    <property type="component" value="Unassembled WGS sequence"/>
</dbReference>
<name>A0A9P1BGJ7_9DINO</name>
<dbReference type="InterPro" id="IPR002048">
    <property type="entry name" value="EF_hand_dom"/>
</dbReference>
<evidence type="ECO:0000259" key="3">
    <source>
        <dbReference type="PROSITE" id="PS50222"/>
    </source>
</evidence>
<reference evidence="4" key="1">
    <citation type="submission" date="2022-10" db="EMBL/GenBank/DDBJ databases">
        <authorList>
            <person name="Chen Y."/>
            <person name="Dougan E. K."/>
            <person name="Chan C."/>
            <person name="Rhodes N."/>
            <person name="Thang M."/>
        </authorList>
    </citation>
    <scope>NUCLEOTIDE SEQUENCE</scope>
</reference>
<reference evidence="5 6" key="2">
    <citation type="submission" date="2024-05" db="EMBL/GenBank/DDBJ databases">
        <authorList>
            <person name="Chen Y."/>
            <person name="Shah S."/>
            <person name="Dougan E. K."/>
            <person name="Thang M."/>
            <person name="Chan C."/>
        </authorList>
    </citation>
    <scope>NUCLEOTIDE SEQUENCE [LARGE SCALE GENOMIC DNA]</scope>
</reference>
<dbReference type="PROSITE" id="PS50188">
    <property type="entry name" value="B302_SPRY"/>
    <property type="match status" value="1"/>
</dbReference>
<organism evidence="4">
    <name type="scientific">Cladocopium goreaui</name>
    <dbReference type="NCBI Taxonomy" id="2562237"/>
    <lineage>
        <taxon>Eukaryota</taxon>
        <taxon>Sar</taxon>
        <taxon>Alveolata</taxon>
        <taxon>Dinophyceae</taxon>
        <taxon>Suessiales</taxon>
        <taxon>Symbiodiniaceae</taxon>
        <taxon>Cladocopium</taxon>
    </lineage>
</organism>
<dbReference type="CDD" id="cd00051">
    <property type="entry name" value="EFh"/>
    <property type="match status" value="1"/>
</dbReference>
<dbReference type="SMART" id="SM00054">
    <property type="entry name" value="EFh"/>
    <property type="match status" value="2"/>
</dbReference>
<dbReference type="PROSITE" id="PS00018">
    <property type="entry name" value="EF_HAND_1"/>
    <property type="match status" value="2"/>
</dbReference>
<dbReference type="InterPro" id="IPR011992">
    <property type="entry name" value="EF-hand-dom_pair"/>
</dbReference>
<evidence type="ECO:0000259" key="2">
    <source>
        <dbReference type="PROSITE" id="PS50188"/>
    </source>
</evidence>
<dbReference type="Pfam" id="PF00622">
    <property type="entry name" value="SPRY"/>
    <property type="match status" value="1"/>
</dbReference>
<feature type="non-terminal residue" evidence="4">
    <location>
        <position position="1328"/>
    </location>
</feature>
<accession>A0A9P1BGJ7</accession>
<evidence type="ECO:0000313" key="5">
    <source>
        <dbReference type="EMBL" id="CAL4760241.1"/>
    </source>
</evidence>
<proteinExistence type="predicted"/>
<keyword evidence="1" id="KW-0106">Calcium</keyword>
<gene>
    <name evidence="4" type="ORF">C1SCF055_LOCUS1464</name>
</gene>
<keyword evidence="6" id="KW-1185">Reference proteome</keyword>
<dbReference type="SUPFAM" id="SSF47473">
    <property type="entry name" value="EF-hand"/>
    <property type="match status" value="1"/>
</dbReference>